<dbReference type="PANTHER" id="PTHR43547">
    <property type="entry name" value="TWO-COMPONENT HISTIDINE KINASE"/>
    <property type="match status" value="1"/>
</dbReference>
<dbReference type="EC" id="2.7.13.3" evidence="3"/>
<dbReference type="InterPro" id="IPR003661">
    <property type="entry name" value="HisK_dim/P_dom"/>
</dbReference>
<dbReference type="Gene3D" id="3.40.50.2300">
    <property type="match status" value="1"/>
</dbReference>
<evidence type="ECO:0000256" key="9">
    <source>
        <dbReference type="ARBA" id="ARBA00023012"/>
    </source>
</evidence>
<proteinExistence type="predicted"/>
<keyword evidence="16" id="KW-1185">Reference proteome</keyword>
<accession>A0A1Q2L1F1</accession>
<dbReference type="GO" id="GO:0005886">
    <property type="term" value="C:plasma membrane"/>
    <property type="evidence" value="ECO:0007669"/>
    <property type="project" value="UniProtKB-SubCell"/>
</dbReference>
<keyword evidence="11" id="KW-0175">Coiled coil</keyword>
<evidence type="ECO:0000256" key="12">
    <source>
        <dbReference type="SAM" id="Phobius"/>
    </source>
</evidence>
<dbReference type="Pfam" id="PF02518">
    <property type="entry name" value="HATPase_c"/>
    <property type="match status" value="1"/>
</dbReference>
<evidence type="ECO:0000259" key="14">
    <source>
        <dbReference type="PROSITE" id="PS50110"/>
    </source>
</evidence>
<name>A0A1Q2L1F1_9BACL</name>
<dbReference type="SMART" id="SM00388">
    <property type="entry name" value="HisKA"/>
    <property type="match status" value="2"/>
</dbReference>
<feature type="transmembrane region" description="Helical" evidence="12">
    <location>
        <begin position="7"/>
        <end position="26"/>
    </location>
</feature>
<evidence type="ECO:0000256" key="8">
    <source>
        <dbReference type="ARBA" id="ARBA00022840"/>
    </source>
</evidence>
<dbReference type="AlphaFoldDB" id="A0A1Q2L1F1"/>
<dbReference type="SMART" id="SM00387">
    <property type="entry name" value="HATPase_c"/>
    <property type="match status" value="2"/>
</dbReference>
<keyword evidence="9" id="KW-0902">Two-component regulatory system</keyword>
<dbReference type="InterPro" id="IPR036890">
    <property type="entry name" value="HATPase_C_sf"/>
</dbReference>
<dbReference type="SMART" id="SM00448">
    <property type="entry name" value="REC"/>
    <property type="match status" value="1"/>
</dbReference>
<dbReference type="InterPro" id="IPR036097">
    <property type="entry name" value="HisK_dim/P_sf"/>
</dbReference>
<feature type="transmembrane region" description="Helical" evidence="12">
    <location>
        <begin position="62"/>
        <end position="78"/>
    </location>
</feature>
<feature type="domain" description="Histidine kinase" evidence="13">
    <location>
        <begin position="627"/>
        <end position="859"/>
    </location>
</feature>
<sequence>MPKAIKEFYYILICITAAIAVIYFFATPAAPVSFLYTGIVIGGIGAVFSLALLQFTETRETEYLYFVLLGAVLLYVAFTPDAIFWMGGAAGIIAIFLAEGFLNARRHYPSTEWLIQSLLAVNIAMVIVPFASIEAAEVAVPIALAVTTLMLIFISMAIQLKKLAYIRFFLAGLLLLGISPLIDPLLIPLGILLLAIAIEEKTQMKRDLREEWTHKETERQQHLMDELKRTNEHQEELLALLSQNLQTPIHGIVSIAESLRQVTATMPSSGMSDQLGDIISSGHRMSDMINELRNSREIKLSGLDLNFRPVRVQAAADGVIVATKPFIKNPQVRLLNTVPADLPSALADFDRLHQVLLLLTNRLVRRAVTGQIEISAKLDHGRITVIICGTLESTEPIRAEGPDCSVVRQLIELHGSELEMESGPGPVTCYRFSLPAAEEVASLPSRRIRRRQNKQLRMMLALNDRTAAETLSQRAVKENFITSIVPTGKELLLSLEGQQPNIIILDQELPDTTAIALCKIIRQQFSIIELPVLIVAVGAGSDTIREALKAGANNCLQYRPDPEELLLWTMPLTNIRKETGELEETKFVLEQRVKERTMALEIAHMNLLTLNEEMQEVEKSRNEMLSAISHELGTPITLIHSYIQATQAGLIGQGDQRYLDMIHSKLVLLERLTEDLTDLSTYRSGHMSLHFESLNIREWLGKLTDELRADIEQSGRLFCFDGLTGEVGGLTLSGDKERLGQVFSNIIWNAVKHTDADNGEITLSAVVRTDSRTGAILENTASDGELIITIKDNGPGIPPEVLPHIFDRYFKGNKTSVKKGSGLGLAIAKEIVSSHQGEIRAESKLGRGSCFTIALPLEMEAQRGGNEHGTCKSADCRR</sequence>
<evidence type="ECO:0000256" key="5">
    <source>
        <dbReference type="ARBA" id="ARBA00022679"/>
    </source>
</evidence>
<dbReference type="GO" id="GO:0000155">
    <property type="term" value="F:phosphorelay sensor kinase activity"/>
    <property type="evidence" value="ECO:0007669"/>
    <property type="project" value="InterPro"/>
</dbReference>
<feature type="transmembrane region" description="Helical" evidence="12">
    <location>
        <begin position="32"/>
        <end position="55"/>
    </location>
</feature>
<comment type="catalytic activity">
    <reaction evidence="1">
        <text>ATP + protein L-histidine = ADP + protein N-phospho-L-histidine.</text>
        <dbReference type="EC" id="2.7.13.3"/>
    </reaction>
</comment>
<dbReference type="RefSeq" id="WP_077590128.1">
    <property type="nucleotide sequence ID" value="NZ_CP019640.1"/>
</dbReference>
<evidence type="ECO:0000256" key="1">
    <source>
        <dbReference type="ARBA" id="ARBA00000085"/>
    </source>
</evidence>
<evidence type="ECO:0000256" key="6">
    <source>
        <dbReference type="ARBA" id="ARBA00022741"/>
    </source>
</evidence>
<dbReference type="KEGG" id="pmar:B0X71_14775"/>
<evidence type="ECO:0000256" key="4">
    <source>
        <dbReference type="ARBA" id="ARBA00022553"/>
    </source>
</evidence>
<protein>
    <recommendedName>
        <fullName evidence="3">histidine kinase</fullName>
        <ecNumber evidence="3">2.7.13.3</ecNumber>
    </recommendedName>
</protein>
<dbReference type="CDD" id="cd00075">
    <property type="entry name" value="HATPase"/>
    <property type="match status" value="1"/>
</dbReference>
<evidence type="ECO:0000313" key="15">
    <source>
        <dbReference type="EMBL" id="AQQ54236.1"/>
    </source>
</evidence>
<dbReference type="FunFam" id="3.30.565.10:FF:000006">
    <property type="entry name" value="Sensor histidine kinase WalK"/>
    <property type="match status" value="1"/>
</dbReference>
<dbReference type="SUPFAM" id="SSF52172">
    <property type="entry name" value="CheY-like"/>
    <property type="match status" value="1"/>
</dbReference>
<dbReference type="Gene3D" id="3.30.565.10">
    <property type="entry name" value="Histidine kinase-like ATPase, C-terminal domain"/>
    <property type="match status" value="1"/>
</dbReference>
<keyword evidence="12" id="KW-0472">Membrane</keyword>
<keyword evidence="8" id="KW-0067">ATP-binding</keyword>
<evidence type="ECO:0000313" key="16">
    <source>
        <dbReference type="Proteomes" id="UP000188184"/>
    </source>
</evidence>
<feature type="coiled-coil region" evidence="11">
    <location>
        <begin position="600"/>
        <end position="627"/>
    </location>
</feature>
<dbReference type="OrthoDB" id="9809348at2"/>
<feature type="transmembrane region" description="Helical" evidence="12">
    <location>
        <begin position="170"/>
        <end position="198"/>
    </location>
</feature>
<dbReference type="PANTHER" id="PTHR43547:SF2">
    <property type="entry name" value="HYBRID SIGNAL TRANSDUCTION HISTIDINE KINASE C"/>
    <property type="match status" value="1"/>
</dbReference>
<dbReference type="PROSITE" id="PS50110">
    <property type="entry name" value="RESPONSE_REGULATORY"/>
    <property type="match status" value="1"/>
</dbReference>
<reference evidence="15 16" key="1">
    <citation type="submission" date="2017-02" db="EMBL/GenBank/DDBJ databases">
        <title>The complete genomic sequence of a novel cold adapted crude oil-degrading bacterium Planococcus qaidamina Y42.</title>
        <authorList>
            <person name="Yang R."/>
        </authorList>
    </citation>
    <scope>NUCLEOTIDE SEQUENCE [LARGE SCALE GENOMIC DNA]</scope>
    <source>
        <strain evidence="15 16">Y42</strain>
    </source>
</reference>
<dbReference type="CDD" id="cd00156">
    <property type="entry name" value="REC"/>
    <property type="match status" value="1"/>
</dbReference>
<feature type="transmembrane region" description="Helical" evidence="12">
    <location>
        <begin position="114"/>
        <end position="132"/>
    </location>
</feature>
<dbReference type="InterPro" id="IPR003594">
    <property type="entry name" value="HATPase_dom"/>
</dbReference>
<feature type="domain" description="Response regulatory" evidence="14">
    <location>
        <begin position="457"/>
        <end position="573"/>
    </location>
</feature>
<dbReference type="Pfam" id="PF00512">
    <property type="entry name" value="HisKA"/>
    <property type="match status" value="1"/>
</dbReference>
<dbReference type="InterPro" id="IPR004358">
    <property type="entry name" value="Sig_transdc_His_kin-like_C"/>
</dbReference>
<feature type="modified residue" description="4-aspartylphosphate" evidence="10">
    <location>
        <position position="506"/>
    </location>
</feature>
<evidence type="ECO:0000256" key="11">
    <source>
        <dbReference type="SAM" id="Coils"/>
    </source>
</evidence>
<dbReference type="GO" id="GO:0005524">
    <property type="term" value="F:ATP binding"/>
    <property type="evidence" value="ECO:0007669"/>
    <property type="project" value="UniProtKB-KW"/>
</dbReference>
<keyword evidence="7" id="KW-0418">Kinase</keyword>
<dbReference type="PRINTS" id="PR00344">
    <property type="entry name" value="BCTRLSENSOR"/>
</dbReference>
<feature type="transmembrane region" description="Helical" evidence="12">
    <location>
        <begin position="138"/>
        <end position="158"/>
    </location>
</feature>
<dbReference type="Proteomes" id="UP000188184">
    <property type="component" value="Chromosome"/>
</dbReference>
<keyword evidence="12" id="KW-1133">Transmembrane helix</keyword>
<dbReference type="InterPro" id="IPR005467">
    <property type="entry name" value="His_kinase_dom"/>
</dbReference>
<feature type="transmembrane region" description="Helical" evidence="12">
    <location>
        <begin position="84"/>
        <end position="102"/>
    </location>
</feature>
<evidence type="ECO:0000256" key="7">
    <source>
        <dbReference type="ARBA" id="ARBA00022777"/>
    </source>
</evidence>
<keyword evidence="5" id="KW-0808">Transferase</keyword>
<dbReference type="InterPro" id="IPR001789">
    <property type="entry name" value="Sig_transdc_resp-reg_receiver"/>
</dbReference>
<dbReference type="Pfam" id="PF00072">
    <property type="entry name" value="Response_reg"/>
    <property type="match status" value="1"/>
</dbReference>
<dbReference type="SUPFAM" id="SSF55874">
    <property type="entry name" value="ATPase domain of HSP90 chaperone/DNA topoisomerase II/histidine kinase"/>
    <property type="match status" value="2"/>
</dbReference>
<dbReference type="SUPFAM" id="SSF47384">
    <property type="entry name" value="Homodimeric domain of signal transducing histidine kinase"/>
    <property type="match status" value="2"/>
</dbReference>
<keyword evidence="4 10" id="KW-0597">Phosphoprotein</keyword>
<evidence type="ECO:0000259" key="13">
    <source>
        <dbReference type="PROSITE" id="PS50109"/>
    </source>
</evidence>
<keyword evidence="6" id="KW-0547">Nucleotide-binding</keyword>
<dbReference type="EMBL" id="CP019640">
    <property type="protein sequence ID" value="AQQ54236.1"/>
    <property type="molecule type" value="Genomic_DNA"/>
</dbReference>
<evidence type="ECO:0000256" key="10">
    <source>
        <dbReference type="PROSITE-ProRule" id="PRU00169"/>
    </source>
</evidence>
<dbReference type="InterPro" id="IPR011006">
    <property type="entry name" value="CheY-like_superfamily"/>
</dbReference>
<evidence type="ECO:0000256" key="2">
    <source>
        <dbReference type="ARBA" id="ARBA00004651"/>
    </source>
</evidence>
<organism evidence="15 16">
    <name type="scientific">Planococcus lenghuensis</name>
    <dbReference type="NCBI Taxonomy" id="2213202"/>
    <lineage>
        <taxon>Bacteria</taxon>
        <taxon>Bacillati</taxon>
        <taxon>Bacillota</taxon>
        <taxon>Bacilli</taxon>
        <taxon>Bacillales</taxon>
        <taxon>Caryophanaceae</taxon>
        <taxon>Planococcus</taxon>
    </lineage>
</organism>
<gene>
    <name evidence="15" type="ORF">B0X71_14775</name>
</gene>
<dbReference type="PROSITE" id="PS50109">
    <property type="entry name" value="HIS_KIN"/>
    <property type="match status" value="2"/>
</dbReference>
<evidence type="ECO:0000256" key="3">
    <source>
        <dbReference type="ARBA" id="ARBA00012438"/>
    </source>
</evidence>
<dbReference type="Gene3D" id="1.10.287.130">
    <property type="match status" value="2"/>
</dbReference>
<comment type="subcellular location">
    <subcellularLocation>
        <location evidence="2">Cell membrane</location>
        <topology evidence="2">Multi-pass membrane protein</topology>
    </subcellularLocation>
</comment>
<feature type="domain" description="Histidine kinase" evidence="13">
    <location>
        <begin position="240"/>
        <end position="438"/>
    </location>
</feature>
<dbReference type="CDD" id="cd00082">
    <property type="entry name" value="HisKA"/>
    <property type="match status" value="2"/>
</dbReference>
<keyword evidence="12" id="KW-0812">Transmembrane</keyword>